<dbReference type="PANTHER" id="PTHR30007">
    <property type="entry name" value="PHP DOMAIN PROTEIN"/>
    <property type="match status" value="1"/>
</dbReference>
<dbReference type="Pfam" id="PF01609">
    <property type="entry name" value="DDE_Tnp_1"/>
    <property type="match status" value="1"/>
</dbReference>
<evidence type="ECO:0000256" key="1">
    <source>
        <dbReference type="SAM" id="MobiDB-lite"/>
    </source>
</evidence>
<reference evidence="3 4" key="1">
    <citation type="submission" date="2017-06" db="EMBL/GenBank/DDBJ databases">
        <authorList>
            <person name="Kim H.J."/>
            <person name="Triplett B.A."/>
        </authorList>
    </citation>
    <scope>NUCLEOTIDE SEQUENCE [LARGE SCALE GENOMIC DNA]</scope>
    <source>
        <strain evidence="3 4">DSM 44272</strain>
    </source>
</reference>
<feature type="region of interest" description="Disordered" evidence="1">
    <location>
        <begin position="45"/>
        <end position="69"/>
    </location>
</feature>
<evidence type="ECO:0000313" key="4">
    <source>
        <dbReference type="Proteomes" id="UP000198403"/>
    </source>
</evidence>
<dbReference type="EMBL" id="FZNO01000086">
    <property type="protein sequence ID" value="SNS02996.1"/>
    <property type="molecule type" value="Genomic_DNA"/>
</dbReference>
<dbReference type="GO" id="GO:0004803">
    <property type="term" value="F:transposase activity"/>
    <property type="evidence" value="ECO:0007669"/>
    <property type="project" value="InterPro"/>
</dbReference>
<feature type="compositionally biased region" description="Low complexity" evidence="1">
    <location>
        <begin position="57"/>
        <end position="67"/>
    </location>
</feature>
<dbReference type="InterPro" id="IPR002559">
    <property type="entry name" value="Transposase_11"/>
</dbReference>
<feature type="domain" description="Transposase IS4-like" evidence="2">
    <location>
        <begin position="14"/>
        <end position="103"/>
    </location>
</feature>
<organism evidence="3 4">
    <name type="scientific">Blastococcus mobilis</name>
    <dbReference type="NCBI Taxonomy" id="1938746"/>
    <lineage>
        <taxon>Bacteria</taxon>
        <taxon>Bacillati</taxon>
        <taxon>Actinomycetota</taxon>
        <taxon>Actinomycetes</taxon>
        <taxon>Geodermatophilales</taxon>
        <taxon>Geodermatophilaceae</taxon>
        <taxon>Blastococcus</taxon>
    </lineage>
</organism>
<feature type="region of interest" description="Disordered" evidence="1">
    <location>
        <begin position="1"/>
        <end position="21"/>
    </location>
</feature>
<name>A0A239B4Y0_9ACTN</name>
<dbReference type="GO" id="GO:0006313">
    <property type="term" value="P:DNA transposition"/>
    <property type="evidence" value="ECO:0007669"/>
    <property type="project" value="InterPro"/>
</dbReference>
<dbReference type="GO" id="GO:0003677">
    <property type="term" value="F:DNA binding"/>
    <property type="evidence" value="ECO:0007669"/>
    <property type="project" value="InterPro"/>
</dbReference>
<accession>A0A239B4Y0</accession>
<protein>
    <submittedName>
        <fullName evidence="3">Transposase DDE domain-containing protein</fullName>
    </submittedName>
</protein>
<feature type="non-terminal residue" evidence="3">
    <location>
        <position position="128"/>
    </location>
</feature>
<dbReference type="Proteomes" id="UP000198403">
    <property type="component" value="Unassembled WGS sequence"/>
</dbReference>
<dbReference type="PANTHER" id="PTHR30007:SF1">
    <property type="entry name" value="BLR1914 PROTEIN"/>
    <property type="match status" value="1"/>
</dbReference>
<proteinExistence type="predicted"/>
<sequence length="128" mass="14382">MGRLKVARTGPGRPRTRPDRLLGDKAYSNRKIRAHLHRRGIKATIPEKTDQQKARAAKGAAGGRPPALDAESYKQRNTVERAINKLKDFRAVAMRTDKREFVFRGTIDVASIKIWLRTPASQDPPDTP</sequence>
<dbReference type="AlphaFoldDB" id="A0A239B4Y0"/>
<evidence type="ECO:0000313" key="3">
    <source>
        <dbReference type="EMBL" id="SNS02996.1"/>
    </source>
</evidence>
<keyword evidence="4" id="KW-1185">Reference proteome</keyword>
<evidence type="ECO:0000259" key="2">
    <source>
        <dbReference type="Pfam" id="PF01609"/>
    </source>
</evidence>
<gene>
    <name evidence="3" type="ORF">SAMN06272737_1861</name>
</gene>